<dbReference type="AlphaFoldDB" id="A0A1X6YV84"/>
<evidence type="ECO:0000256" key="1">
    <source>
        <dbReference type="ARBA" id="ARBA00022729"/>
    </source>
</evidence>
<dbReference type="Pfam" id="PF10531">
    <property type="entry name" value="SLBB"/>
    <property type="match status" value="1"/>
</dbReference>
<dbReference type="GO" id="GO:0015159">
    <property type="term" value="F:polysaccharide transmembrane transporter activity"/>
    <property type="evidence" value="ECO:0007669"/>
    <property type="project" value="InterPro"/>
</dbReference>
<name>A0A1X6YV84_9RHOB</name>
<accession>A0A1X6YV84</accession>
<dbReference type="Gene3D" id="3.10.560.10">
    <property type="entry name" value="Outer membrane lipoprotein wza domain like"/>
    <property type="match status" value="1"/>
</dbReference>
<feature type="domain" description="Soluble ligand binding" evidence="4">
    <location>
        <begin position="123"/>
        <end position="173"/>
    </location>
</feature>
<feature type="domain" description="Polysaccharide export protein N-terminal" evidence="3">
    <location>
        <begin position="24"/>
        <end position="99"/>
    </location>
</feature>
<evidence type="ECO:0000313" key="6">
    <source>
        <dbReference type="Proteomes" id="UP000193061"/>
    </source>
</evidence>
<feature type="signal peptide" evidence="2">
    <location>
        <begin position="1"/>
        <end position="20"/>
    </location>
</feature>
<gene>
    <name evidence="5" type="primary">kpsD</name>
    <name evidence="5" type="ORF">ROA7450_01470</name>
</gene>
<protein>
    <submittedName>
        <fullName evidence="5">Polysialic acid transport protein KpsD</fullName>
    </submittedName>
</protein>
<evidence type="ECO:0000256" key="2">
    <source>
        <dbReference type="SAM" id="SignalP"/>
    </source>
</evidence>
<proteinExistence type="predicted"/>
<dbReference type="Gene3D" id="3.30.1950.10">
    <property type="entry name" value="wza like domain"/>
    <property type="match status" value="1"/>
</dbReference>
<dbReference type="InterPro" id="IPR003715">
    <property type="entry name" value="Poly_export_N"/>
</dbReference>
<evidence type="ECO:0000313" key="5">
    <source>
        <dbReference type="EMBL" id="SLN32388.1"/>
    </source>
</evidence>
<keyword evidence="1 2" id="KW-0732">Signal</keyword>
<evidence type="ECO:0000259" key="4">
    <source>
        <dbReference type="Pfam" id="PF10531"/>
    </source>
</evidence>
<dbReference type="InterPro" id="IPR019554">
    <property type="entry name" value="Soluble_ligand-bd"/>
</dbReference>
<sequence length="210" mass="22754">MIMKRIITLLFTLTLVPLFAAAGQAQESYRIKPGDVIRIEVLEDSSINRDALVLPDGRVSVPLAGTVQAGGRTLSQVKSSVIDELSPNFASPPTVFVSLARLAEPEITFPSASTAAVEDTIPIYVLGQVANPGKVQVAEGTTLLQMLAEIGGFSRFAAKKRVQLRRRDSSGKERVYNVNYRSILEGKSNIGMTVMAPGDVIIVPERRLFE</sequence>
<reference evidence="5 6" key="1">
    <citation type="submission" date="2017-03" db="EMBL/GenBank/DDBJ databases">
        <authorList>
            <person name="Afonso C.L."/>
            <person name="Miller P.J."/>
            <person name="Scott M.A."/>
            <person name="Spackman E."/>
            <person name="Goraichik I."/>
            <person name="Dimitrov K.M."/>
            <person name="Suarez D.L."/>
            <person name="Swayne D.E."/>
        </authorList>
    </citation>
    <scope>NUCLEOTIDE SEQUENCE [LARGE SCALE GENOMIC DNA]</scope>
    <source>
        <strain evidence="5 6">CECT 7450</strain>
    </source>
</reference>
<dbReference type="InterPro" id="IPR049712">
    <property type="entry name" value="Poly_export"/>
</dbReference>
<dbReference type="PANTHER" id="PTHR33619:SF3">
    <property type="entry name" value="POLYSACCHARIDE EXPORT PROTEIN GFCE-RELATED"/>
    <property type="match status" value="1"/>
</dbReference>
<keyword evidence="6" id="KW-1185">Reference proteome</keyword>
<feature type="chain" id="PRO_5012259430" evidence="2">
    <location>
        <begin position="21"/>
        <end position="210"/>
    </location>
</feature>
<organism evidence="5 6">
    <name type="scientific">Roseovarius albus</name>
    <dbReference type="NCBI Taxonomy" id="1247867"/>
    <lineage>
        <taxon>Bacteria</taxon>
        <taxon>Pseudomonadati</taxon>
        <taxon>Pseudomonadota</taxon>
        <taxon>Alphaproteobacteria</taxon>
        <taxon>Rhodobacterales</taxon>
        <taxon>Roseobacteraceae</taxon>
        <taxon>Roseovarius</taxon>
    </lineage>
</organism>
<evidence type="ECO:0000259" key="3">
    <source>
        <dbReference type="Pfam" id="PF02563"/>
    </source>
</evidence>
<dbReference type="Pfam" id="PF02563">
    <property type="entry name" value="Poly_export"/>
    <property type="match status" value="1"/>
</dbReference>
<dbReference type="PANTHER" id="PTHR33619">
    <property type="entry name" value="POLYSACCHARIDE EXPORT PROTEIN GFCE-RELATED"/>
    <property type="match status" value="1"/>
</dbReference>
<dbReference type="Proteomes" id="UP000193061">
    <property type="component" value="Unassembled WGS sequence"/>
</dbReference>
<dbReference type="EMBL" id="FWFX01000003">
    <property type="protein sequence ID" value="SLN32388.1"/>
    <property type="molecule type" value="Genomic_DNA"/>
</dbReference>